<evidence type="ECO:0000256" key="3">
    <source>
        <dbReference type="SAM" id="MobiDB-lite"/>
    </source>
</evidence>
<keyword evidence="2" id="KW-0507">mRNA processing</keyword>
<dbReference type="InterPro" id="IPR027417">
    <property type="entry name" value="P-loop_NTPase"/>
</dbReference>
<dbReference type="CDD" id="cd18808">
    <property type="entry name" value="SF1_C_Upf1"/>
    <property type="match status" value="1"/>
</dbReference>
<feature type="domain" description="DNA2/NAM7 helicase helicase" evidence="4">
    <location>
        <begin position="806"/>
        <end position="1104"/>
    </location>
</feature>
<dbReference type="InParanoid" id="A0A5J5F3X8"/>
<dbReference type="InterPro" id="IPR045055">
    <property type="entry name" value="DNA2/NAM7-like"/>
</dbReference>
<dbReference type="InterPro" id="IPR026300">
    <property type="entry name" value="CWF11_fam"/>
</dbReference>
<dbReference type="GO" id="GO:0005684">
    <property type="term" value="C:U2-type spliceosomal complex"/>
    <property type="evidence" value="ECO:0007669"/>
    <property type="project" value="UniProtKB-UniRule"/>
</dbReference>
<dbReference type="GO" id="GO:0004386">
    <property type="term" value="F:helicase activity"/>
    <property type="evidence" value="ECO:0007669"/>
    <property type="project" value="InterPro"/>
</dbReference>
<feature type="domain" description="RNA helicase aquarius beta-barrel" evidence="7">
    <location>
        <begin position="491"/>
        <end position="660"/>
    </location>
</feature>
<gene>
    <name evidence="9" type="ORF">FN846DRAFT_938171</name>
</gene>
<comment type="function">
    <text evidence="2">Involved in mRNA splicing where it associates with cdc5 and the other cwf proteins as part of the spliceosome.</text>
</comment>
<evidence type="ECO:0000256" key="2">
    <source>
        <dbReference type="PIRNR" id="PIRNR038901"/>
    </source>
</evidence>
<name>A0A5J5F3X8_9PEZI</name>
<keyword evidence="2" id="KW-0539">Nucleus</keyword>
<dbReference type="GO" id="GO:0016787">
    <property type="term" value="F:hydrolase activity"/>
    <property type="evidence" value="ECO:0007669"/>
    <property type="project" value="UniProtKB-KW"/>
</dbReference>
<reference evidence="9 10" key="1">
    <citation type="submission" date="2019-09" db="EMBL/GenBank/DDBJ databases">
        <title>Draft genome of the ectomycorrhizal ascomycete Sphaerosporella brunnea.</title>
        <authorList>
            <consortium name="DOE Joint Genome Institute"/>
            <person name="Benucci G.M."/>
            <person name="Marozzi G."/>
            <person name="Antonielli L."/>
            <person name="Sanchez S."/>
            <person name="Marco P."/>
            <person name="Wang X."/>
            <person name="Falini L.B."/>
            <person name="Barry K."/>
            <person name="Haridas S."/>
            <person name="Lipzen A."/>
            <person name="Labutti K."/>
            <person name="Grigoriev I.V."/>
            <person name="Murat C."/>
            <person name="Martin F."/>
            <person name="Albertini E."/>
            <person name="Donnini D."/>
            <person name="Bonito G."/>
        </authorList>
    </citation>
    <scope>NUCLEOTIDE SEQUENCE [LARGE SCALE GENOMIC DNA]</scope>
    <source>
        <strain evidence="9 10">Sb_GMNB300</strain>
    </source>
</reference>
<dbReference type="FunFam" id="3.40.50.300:FF:002863">
    <property type="entry name" value="Pre-mRNA-splicing factor cwf11"/>
    <property type="match status" value="1"/>
</dbReference>
<comment type="similarity">
    <text evidence="2">Belongs to the CWF11 family.</text>
</comment>
<evidence type="ECO:0000256" key="1">
    <source>
        <dbReference type="ARBA" id="ARBA00022806"/>
    </source>
</evidence>
<dbReference type="Pfam" id="PF16399">
    <property type="entry name" value="Aquarius_N_1st"/>
    <property type="match status" value="1"/>
</dbReference>
<sequence>MSQGNAPTTDDGRPTVQELHGDGHFAQAAKRWWLREKPAKFNPEILRTEFYEVLEKESFGLRALLVLENLQFLESFLWPNFSEDATDIHVILIVLMANVKRREGMPIWEHLASPPEHFPILFRRILSMCIDQTLSLSVRLNLLSFIVTAFQSLDSGLVRKECASLVSIATWNNLSSEEVRNAQLDKYPQTRKAWRAATKRFDAADDKTKTRLRFERSWLYQMVLDFLNLLYTPVQDAEESKAVLAYCERFVELLTDLASQLPTRRYTNTLLKDLHVLTAIKLSPLYASSEDGLIRDMHWLLEHFIRFSIDDITGLQLSQEEVRQIHNAQLAKLQRIAFKDFKDKLLLLALANFGNLGQRDELAGHLNDITDEELVDLCKKLGLRTSYPKSVRFSVDRAFLTEAIISVHERRKTFQEQAKSMTVLPNEVTLFDEAFIRDGNYDGTRPLAIPKLNLQYLTVGDFLWRSFILYRHEAFYGIRQNIEDSLKRMSPKIRYPTMETTFHGFSKMALAISRPSILEILPPKVGEEKPAAVRAEVSLDLTRLTPDVRKEWESLRPDDVVFLLGIKGVDESDKMLTNGGSEKLSLVEKYGIKCLRAAEVVSVLDAQGRQLGSGEGRVKSSGGQCRLHLRLDTDMYEIDSQNVKNGKPDIYDSVNVIIRRKGRENNFKPVLESIQELTQSDVPMPTWLQDVFLGYGDPAGATNLPNSPKKVDFRDTFLDWQHLLESFPNLTIQPEEGTAEGSAPPYVLYQKTPAPQPTKNKKRRRDQMDEDFPESNQLGVSTYKLPNMGPYPIDQPKMNLTRFTPTQIKAIQAGTNPGLTVIVGPPGTGKTDVATQIISNIYHNFPNQRTLLIAHSNQALNQLFEKITALDIDERHLLRLGHGEEGLNTSTSYSKQGRVESFMDNRARLLAEVDRLAACLGAPGAHGDSCETASYFCQVYVLSAWARFQEAISKAGDSATAATVRKAYPFNYYFSNTPSPMFPDNISLEEALGIAQGGYRHIQKIFSELEDIRPFELLRTPRDRQNYLLKKEARIVAMTSTHAAIKRQDIAKLGFHYDNIVMEEAAQITEIETFIPLALQKPVDGELPLQRVVLCGDHLQNSPILQNIPLKQYSNLDQSLFARLVRLGVPQIYLDQQGRARPSIADLYSWRYQDLHNLGTLSHIPEFQTANAGFRHEFQFIDVDDYKGAGEIEPQKHFVQNLGEAEYAVAIYQYMRLLNYPADKITVLTPYVGQRALIRDVLTRRCKDNPLFGMPRLVTTVDKYQGEQNDYIILSLVRTKRVGYLRDIRRMTVAFSRARLGLYVLGRREVFESCFELREAFRRLMSRGNGKLELVTGEMHPAKRGEDQVLEESAVVQMEGVEHLGRYVYEMTLTKVESLKAKQAEGKV</sequence>
<dbReference type="Pfam" id="PF13086">
    <property type="entry name" value="AAA_11"/>
    <property type="match status" value="1"/>
</dbReference>
<organism evidence="9 10">
    <name type="scientific">Sphaerosporella brunnea</name>
    <dbReference type="NCBI Taxonomy" id="1250544"/>
    <lineage>
        <taxon>Eukaryota</taxon>
        <taxon>Fungi</taxon>
        <taxon>Dikarya</taxon>
        <taxon>Ascomycota</taxon>
        <taxon>Pezizomycotina</taxon>
        <taxon>Pezizomycetes</taxon>
        <taxon>Pezizales</taxon>
        <taxon>Pyronemataceae</taxon>
        <taxon>Sphaerosporella</taxon>
    </lineage>
</organism>
<dbReference type="Pfam" id="PF21143">
    <property type="entry name" value="Aquarius_N_2nd"/>
    <property type="match status" value="1"/>
</dbReference>
<keyword evidence="9" id="KW-0378">Hydrolase</keyword>
<dbReference type="Proteomes" id="UP000326924">
    <property type="component" value="Unassembled WGS sequence"/>
</dbReference>
<protein>
    <recommendedName>
        <fullName evidence="2">Pre-mRNA-splicing factor</fullName>
    </recommendedName>
</protein>
<evidence type="ECO:0000259" key="8">
    <source>
        <dbReference type="Pfam" id="PF21144"/>
    </source>
</evidence>
<dbReference type="InterPro" id="IPR032174">
    <property type="entry name" value="Aquarius_N"/>
</dbReference>
<comment type="subcellular location">
    <subcellularLocation>
        <location evidence="2">Nucleus</location>
    </subcellularLocation>
</comment>
<evidence type="ECO:0000313" key="10">
    <source>
        <dbReference type="Proteomes" id="UP000326924"/>
    </source>
</evidence>
<dbReference type="SUPFAM" id="SSF52540">
    <property type="entry name" value="P-loop containing nucleoside triphosphate hydrolases"/>
    <property type="match status" value="1"/>
</dbReference>
<dbReference type="Pfam" id="PF21144">
    <property type="entry name" value="Aquarius_N_3rd"/>
    <property type="match status" value="1"/>
</dbReference>
<dbReference type="InterPro" id="IPR041679">
    <property type="entry name" value="DNA2/NAM7-like_C"/>
</dbReference>
<accession>A0A5J5F3X8</accession>
<dbReference type="GO" id="GO:0045292">
    <property type="term" value="P:mRNA cis splicing, via spliceosome"/>
    <property type="evidence" value="ECO:0007669"/>
    <property type="project" value="UniProtKB-UniRule"/>
</dbReference>
<dbReference type="EMBL" id="VXIS01000043">
    <property type="protein sequence ID" value="KAA8910680.1"/>
    <property type="molecule type" value="Genomic_DNA"/>
</dbReference>
<dbReference type="PANTHER" id="PTHR10887:SF5">
    <property type="entry name" value="RNA HELICASE AQUARIUS"/>
    <property type="match status" value="1"/>
</dbReference>
<dbReference type="Pfam" id="PF13087">
    <property type="entry name" value="AAA_12"/>
    <property type="match status" value="1"/>
</dbReference>
<proteinExistence type="inferred from homology"/>
<dbReference type="InterPro" id="IPR047187">
    <property type="entry name" value="SF1_C_Upf1"/>
</dbReference>
<evidence type="ECO:0000259" key="6">
    <source>
        <dbReference type="Pfam" id="PF16399"/>
    </source>
</evidence>
<feature type="domain" description="DNA2/NAM7 helicase-like C-terminal" evidence="5">
    <location>
        <begin position="1116"/>
        <end position="1308"/>
    </location>
</feature>
<feature type="domain" description="RNA helicase aquarius insertion" evidence="8">
    <location>
        <begin position="706"/>
        <end position="795"/>
    </location>
</feature>
<dbReference type="GO" id="GO:0003729">
    <property type="term" value="F:mRNA binding"/>
    <property type="evidence" value="ECO:0007669"/>
    <property type="project" value="TreeGrafter"/>
</dbReference>
<feature type="region of interest" description="Disordered" evidence="3">
    <location>
        <begin position="731"/>
        <end position="787"/>
    </location>
</feature>
<dbReference type="Gene3D" id="3.40.50.300">
    <property type="entry name" value="P-loop containing nucleotide triphosphate hydrolases"/>
    <property type="match status" value="2"/>
</dbReference>
<feature type="domain" description="RNA helicase aquarius N-terminal" evidence="6">
    <location>
        <begin position="25"/>
        <end position="412"/>
    </location>
</feature>
<evidence type="ECO:0000259" key="7">
    <source>
        <dbReference type="Pfam" id="PF21143"/>
    </source>
</evidence>
<dbReference type="InterPro" id="IPR048967">
    <property type="entry name" value="Aquarius_insert"/>
</dbReference>
<dbReference type="OrthoDB" id="1879at2759"/>
<dbReference type="PIRSF" id="PIRSF038901">
    <property type="entry name" value="AQR_cwf11"/>
    <property type="match status" value="1"/>
</dbReference>
<keyword evidence="1" id="KW-0547">Nucleotide-binding</keyword>
<keyword evidence="1" id="KW-0067">ATP-binding</keyword>
<dbReference type="CDD" id="cd17935">
    <property type="entry name" value="EEXXQc_AQR"/>
    <property type="match status" value="1"/>
</dbReference>
<keyword evidence="1" id="KW-0347">Helicase</keyword>
<comment type="caution">
    <text evidence="9">The sequence shown here is derived from an EMBL/GenBank/DDBJ whole genome shotgun (WGS) entry which is preliminary data.</text>
</comment>
<dbReference type="PANTHER" id="PTHR10887">
    <property type="entry name" value="DNA2/NAM7 HELICASE FAMILY"/>
    <property type="match status" value="1"/>
</dbReference>
<dbReference type="InterPro" id="IPR048966">
    <property type="entry name" value="Aquarius_b-barrel"/>
</dbReference>
<keyword evidence="10" id="KW-1185">Reference proteome</keyword>
<comment type="subunit">
    <text evidence="2">Belongs to the 40S cdc5-associated complex (or cwf complex), a spliceosome sub-complex reminiscent of a late-stage spliceosome.</text>
</comment>
<evidence type="ECO:0000259" key="5">
    <source>
        <dbReference type="Pfam" id="PF13087"/>
    </source>
</evidence>
<keyword evidence="2" id="KW-0508">mRNA splicing</keyword>
<dbReference type="InterPro" id="IPR041677">
    <property type="entry name" value="DNA2/NAM7_AAA_11"/>
</dbReference>
<evidence type="ECO:0000259" key="4">
    <source>
        <dbReference type="Pfam" id="PF13086"/>
    </source>
</evidence>
<evidence type="ECO:0000313" key="9">
    <source>
        <dbReference type="EMBL" id="KAA8910680.1"/>
    </source>
</evidence>
<dbReference type="GO" id="GO:0071013">
    <property type="term" value="C:catalytic step 2 spliceosome"/>
    <property type="evidence" value="ECO:0007669"/>
    <property type="project" value="TreeGrafter"/>
</dbReference>